<keyword evidence="4" id="KW-0503">Monooxygenase</keyword>
<dbReference type="InterPro" id="IPR002401">
    <property type="entry name" value="Cyt_P450_E_grp-I"/>
</dbReference>
<keyword evidence="4" id="KW-0560">Oxidoreductase</keyword>
<dbReference type="RefSeq" id="WP_163747462.1">
    <property type="nucleotide sequence ID" value="NZ_AP022596.1"/>
</dbReference>
<feature type="binding site" description="axial binding residue" evidence="3">
    <location>
        <position position="382"/>
    </location>
    <ligand>
        <name>heme</name>
        <dbReference type="ChEBI" id="CHEBI:30413"/>
    </ligand>
    <ligandPart>
        <name>Fe</name>
        <dbReference type="ChEBI" id="CHEBI:18248"/>
    </ligandPart>
</feature>
<keyword evidence="3 4" id="KW-0479">Metal-binding</keyword>
<reference evidence="5 6" key="1">
    <citation type="journal article" date="2019" name="Emerg. Microbes Infect.">
        <title>Comprehensive subspecies identification of 175 nontuberculous mycobacteria species based on 7547 genomic profiles.</title>
        <authorList>
            <person name="Matsumoto Y."/>
            <person name="Kinjo T."/>
            <person name="Motooka D."/>
            <person name="Nabeya D."/>
            <person name="Jung N."/>
            <person name="Uechi K."/>
            <person name="Horii T."/>
            <person name="Iida T."/>
            <person name="Fujita J."/>
            <person name="Nakamura S."/>
        </authorList>
    </citation>
    <scope>NUCLEOTIDE SEQUENCE [LARGE SCALE GENOMIC DNA]</scope>
    <source>
        <strain evidence="5 6">JCM 30396</strain>
    </source>
</reference>
<sequence>MAQVTSDPIRLPPGPHTPRWIQGLQFVSSRRAAVGDLTRRYGSAVTLNLPIFGKAVLISEPSLVKDLFTTGGDLVGRATNLGEVLGPGSTFSLDGDEHRERRKLLVPPFHGKRMQGYEAIVEEEVMREIAGWPDGVEFETLPSMMHITLNAILRAVFGAEGAAFDELREALPKAVVVGSRLAILPKLFRRDYGPRSPGGAMRRYRRRYDEIFDSLIADARNDPAFEERADVLSLMLRARYEDGSAISDRHVADELLTLLTAGHETTATTLAWLVERMRRHPRLLDRLTEEVDAGGSELQQATIWEVQRTRPVIDGTSRLTLQRMRLGEWVIPEKCVVIVSIAAAHANRDRFENPSAFDPDRFVGSPPDNYTWIPFGGGIRRCIGAAFANMEMRVTLRTLLREFTFEPTSAPGEAYHSRGIANAPGDGGLAVVQRRSGVCRPNGVANAAVAGSQANS</sequence>
<dbReference type="GO" id="GO:0016705">
    <property type="term" value="F:oxidoreductase activity, acting on paired donors, with incorporation or reduction of molecular oxygen"/>
    <property type="evidence" value="ECO:0007669"/>
    <property type="project" value="InterPro"/>
</dbReference>
<evidence type="ECO:0000256" key="1">
    <source>
        <dbReference type="ARBA" id="ARBA00001971"/>
    </source>
</evidence>
<dbReference type="InterPro" id="IPR036396">
    <property type="entry name" value="Cyt_P450_sf"/>
</dbReference>
<dbReference type="EMBL" id="AP022596">
    <property type="protein sequence ID" value="BBY63855.1"/>
    <property type="molecule type" value="Genomic_DNA"/>
</dbReference>
<dbReference type="SUPFAM" id="SSF48264">
    <property type="entry name" value="Cytochrome P450"/>
    <property type="match status" value="1"/>
</dbReference>
<dbReference type="Gene3D" id="1.10.630.10">
    <property type="entry name" value="Cytochrome P450"/>
    <property type="match status" value="1"/>
</dbReference>
<dbReference type="InterPro" id="IPR017972">
    <property type="entry name" value="Cyt_P450_CS"/>
</dbReference>
<evidence type="ECO:0000256" key="3">
    <source>
        <dbReference type="PIRSR" id="PIRSR602401-1"/>
    </source>
</evidence>
<dbReference type="InterPro" id="IPR001128">
    <property type="entry name" value="Cyt_P450"/>
</dbReference>
<dbReference type="GO" id="GO:0004497">
    <property type="term" value="F:monooxygenase activity"/>
    <property type="evidence" value="ECO:0007669"/>
    <property type="project" value="UniProtKB-KW"/>
</dbReference>
<dbReference type="InterPro" id="IPR050121">
    <property type="entry name" value="Cytochrome_P450_monoxygenase"/>
</dbReference>
<evidence type="ECO:0000313" key="5">
    <source>
        <dbReference type="EMBL" id="BBY63855.1"/>
    </source>
</evidence>
<evidence type="ECO:0000256" key="4">
    <source>
        <dbReference type="RuleBase" id="RU000461"/>
    </source>
</evidence>
<accession>A0A7I7T6F7</accession>
<dbReference type="Pfam" id="PF00067">
    <property type="entry name" value="p450"/>
    <property type="match status" value="1"/>
</dbReference>
<dbReference type="PROSITE" id="PS00086">
    <property type="entry name" value="CYTOCHROME_P450"/>
    <property type="match status" value="1"/>
</dbReference>
<dbReference type="PRINTS" id="PR00385">
    <property type="entry name" value="P450"/>
</dbReference>
<comment type="cofactor">
    <cofactor evidence="1 3">
        <name>heme</name>
        <dbReference type="ChEBI" id="CHEBI:30413"/>
    </cofactor>
</comment>
<proteinExistence type="inferred from homology"/>
<gene>
    <name evidence="5" type="primary">cyp138_2</name>
    <name evidence="5" type="ORF">MHEL_20980</name>
</gene>
<evidence type="ECO:0000313" key="6">
    <source>
        <dbReference type="Proteomes" id="UP000467148"/>
    </source>
</evidence>
<organism evidence="5 6">
    <name type="scientific">Mycolicibacterium helvum</name>
    <dbReference type="NCBI Taxonomy" id="1534349"/>
    <lineage>
        <taxon>Bacteria</taxon>
        <taxon>Bacillati</taxon>
        <taxon>Actinomycetota</taxon>
        <taxon>Actinomycetes</taxon>
        <taxon>Mycobacteriales</taxon>
        <taxon>Mycobacteriaceae</taxon>
        <taxon>Mycolicibacterium</taxon>
    </lineage>
</organism>
<keyword evidence="6" id="KW-1185">Reference proteome</keyword>
<comment type="similarity">
    <text evidence="2 4">Belongs to the cytochrome P450 family.</text>
</comment>
<protein>
    <submittedName>
        <fullName evidence="5">Putative cytochrome P450 138</fullName>
    </submittedName>
</protein>
<dbReference type="Proteomes" id="UP000467148">
    <property type="component" value="Chromosome"/>
</dbReference>
<dbReference type="KEGG" id="mhev:MHEL_20980"/>
<evidence type="ECO:0000256" key="2">
    <source>
        <dbReference type="ARBA" id="ARBA00010617"/>
    </source>
</evidence>
<name>A0A7I7T6F7_9MYCO</name>
<dbReference type="GO" id="GO:0005506">
    <property type="term" value="F:iron ion binding"/>
    <property type="evidence" value="ECO:0007669"/>
    <property type="project" value="InterPro"/>
</dbReference>
<dbReference type="AlphaFoldDB" id="A0A7I7T6F7"/>
<dbReference type="CDD" id="cd11053">
    <property type="entry name" value="CYP110-like"/>
    <property type="match status" value="1"/>
</dbReference>
<keyword evidence="3 4" id="KW-0349">Heme</keyword>
<dbReference type="PANTHER" id="PTHR24305">
    <property type="entry name" value="CYTOCHROME P450"/>
    <property type="match status" value="1"/>
</dbReference>
<dbReference type="PANTHER" id="PTHR24305:SF166">
    <property type="entry name" value="CYTOCHROME P450 12A4, MITOCHONDRIAL-RELATED"/>
    <property type="match status" value="1"/>
</dbReference>
<dbReference type="GO" id="GO:0020037">
    <property type="term" value="F:heme binding"/>
    <property type="evidence" value="ECO:0007669"/>
    <property type="project" value="InterPro"/>
</dbReference>
<dbReference type="PRINTS" id="PR00463">
    <property type="entry name" value="EP450I"/>
</dbReference>
<keyword evidence="3 4" id="KW-0408">Iron</keyword>